<dbReference type="GO" id="GO:0005886">
    <property type="term" value="C:plasma membrane"/>
    <property type="evidence" value="ECO:0007669"/>
    <property type="project" value="UniProtKB-SubCell"/>
</dbReference>
<feature type="topological domain" description="Cytoplasmic" evidence="14">
    <location>
        <begin position="164"/>
        <end position="174"/>
    </location>
</feature>
<evidence type="ECO:0000256" key="5">
    <source>
        <dbReference type="ARBA" id="ARBA00022519"/>
    </source>
</evidence>
<dbReference type="GO" id="GO:0009055">
    <property type="term" value="F:electron transfer activity"/>
    <property type="evidence" value="ECO:0007669"/>
    <property type="project" value="UniProtKB-UniRule"/>
</dbReference>
<evidence type="ECO:0000313" key="16">
    <source>
        <dbReference type="EMBL" id="GAB54705.1"/>
    </source>
</evidence>
<comment type="caution">
    <text evidence="16">The sequence shown here is derived from an EMBL/GenBank/DDBJ whole genome shotgun (WGS) entry which is preliminary data.</text>
</comment>
<evidence type="ECO:0000256" key="13">
    <source>
        <dbReference type="ARBA" id="ARBA00023284"/>
    </source>
</evidence>
<protein>
    <recommendedName>
        <fullName evidence="14">Disulfide bond formation protein B</fullName>
    </recommendedName>
    <alternativeName>
        <fullName evidence="14">Disulfide oxidoreductase</fullName>
    </alternativeName>
</protein>
<feature type="transmembrane region" description="Helical" evidence="15">
    <location>
        <begin position="44"/>
        <end position="63"/>
    </location>
</feature>
<dbReference type="STRING" id="56804.BAE46_07805"/>
<dbReference type="RefSeq" id="WP_006003167.1">
    <property type="nucleotide sequence ID" value="NZ_BAET01000007.1"/>
</dbReference>
<keyword evidence="3 14" id="KW-0813">Transport</keyword>
<keyword evidence="8 14" id="KW-1133">Transmembrane helix</keyword>
<dbReference type="PANTHER" id="PTHR36570">
    <property type="entry name" value="DISULFIDE BOND FORMATION PROTEIN B"/>
    <property type="match status" value="1"/>
</dbReference>
<keyword evidence="6 14" id="KW-0812">Transmembrane</keyword>
<dbReference type="NCBIfam" id="NF002485">
    <property type="entry name" value="PRK01749.1"/>
    <property type="match status" value="1"/>
</dbReference>
<name>H5T8S8_9ALTE</name>
<evidence type="ECO:0000256" key="12">
    <source>
        <dbReference type="ARBA" id="ARBA00023186"/>
    </source>
</evidence>
<feature type="disulfide bond" description="Redox-active" evidence="14">
    <location>
        <begin position="104"/>
        <end position="130"/>
    </location>
</feature>
<dbReference type="AlphaFoldDB" id="H5T8S8"/>
<dbReference type="InterPro" id="IPR003752">
    <property type="entry name" value="DiS_bond_form_DsbB/BdbC"/>
</dbReference>
<comment type="function">
    <text evidence="14">Required for disulfide bond formation in some periplasmic proteins. Acts by oxidizing the DsbA protein.</text>
</comment>
<evidence type="ECO:0000256" key="14">
    <source>
        <dbReference type="HAMAP-Rule" id="MF_00286"/>
    </source>
</evidence>
<evidence type="ECO:0000256" key="8">
    <source>
        <dbReference type="ARBA" id="ARBA00022989"/>
    </source>
</evidence>
<evidence type="ECO:0000256" key="7">
    <source>
        <dbReference type="ARBA" id="ARBA00022982"/>
    </source>
</evidence>
<dbReference type="SUPFAM" id="SSF158442">
    <property type="entry name" value="DsbB-like"/>
    <property type="match status" value="1"/>
</dbReference>
<sequence>MQWIYEFSQQKRAWALLSISAFALLITALYFQYAMDLLPCIKCIYQRTAVIGVLMAAVIPLLYNHTYTRLAAYSVWAYSCFEGIRVAREHLDIIFASNPFANICDIVPNFPSLLPLHEWFPAIFAATGDCNENSWQFSGIGMASWMQIIFGVYLAILTLVLLANVWFGLVKRNG</sequence>
<feature type="topological domain" description="Cytoplasmic" evidence="14">
    <location>
        <begin position="65"/>
        <end position="70"/>
    </location>
</feature>
<evidence type="ECO:0000256" key="11">
    <source>
        <dbReference type="ARBA" id="ARBA00023157"/>
    </source>
</evidence>
<reference evidence="16 17" key="1">
    <citation type="journal article" date="2012" name="J. Bacteriol.">
        <title>Genome sequence of proteorhodopsin-containing sea ice bacterium Glaciecola punicea ACAM 611T.</title>
        <authorList>
            <person name="Qin Q.-L."/>
            <person name="Xie B.-B."/>
            <person name="Shu Y.-L."/>
            <person name="Rong J.-C."/>
            <person name="Zhao D.-L."/>
            <person name="Zhang X.-Y."/>
            <person name="Chen X.-L."/>
            <person name="Zhou B.-C."/>
            <person name="Zhanga Y.-Z."/>
        </authorList>
    </citation>
    <scope>NUCLEOTIDE SEQUENCE [LARGE SCALE GENOMIC DNA]</scope>
    <source>
        <strain evidence="16 17">ACAM 611</strain>
    </source>
</reference>
<dbReference type="PANTHER" id="PTHR36570:SF2">
    <property type="entry name" value="DISULFIDE BOND FORMATION PROTEIN B"/>
    <property type="match status" value="1"/>
</dbReference>
<dbReference type="EMBL" id="BAET01000007">
    <property type="protein sequence ID" value="GAB54705.1"/>
    <property type="molecule type" value="Genomic_DNA"/>
</dbReference>
<feature type="topological domain" description="Cytoplasmic" evidence="14">
    <location>
        <begin position="1"/>
        <end position="13"/>
    </location>
</feature>
<comment type="subcellular location">
    <subcellularLocation>
        <location evidence="1">Cell inner membrane</location>
        <topology evidence="1">Multi-pass membrane protein</topology>
    </subcellularLocation>
    <subcellularLocation>
        <location evidence="14">Cell membrane</location>
        <topology evidence="14">Multi-pass membrane protein</topology>
    </subcellularLocation>
</comment>
<keyword evidence="13 14" id="KW-0676">Redox-active center</keyword>
<dbReference type="HAMAP" id="MF_00286">
    <property type="entry name" value="DsbB"/>
    <property type="match status" value="1"/>
</dbReference>
<organism evidence="16 17">
    <name type="scientific">Glaciecola punicea ACAM 611</name>
    <dbReference type="NCBI Taxonomy" id="1121923"/>
    <lineage>
        <taxon>Bacteria</taxon>
        <taxon>Pseudomonadati</taxon>
        <taxon>Pseudomonadota</taxon>
        <taxon>Gammaproteobacteria</taxon>
        <taxon>Alteromonadales</taxon>
        <taxon>Alteromonadaceae</taxon>
        <taxon>Glaciecola</taxon>
    </lineage>
</organism>
<reference evidence="16 17" key="2">
    <citation type="journal article" date="2017" name="Antonie Van Leeuwenhoek">
        <title>Rhizobium rhizosphaerae sp. nov., a novel species isolated from rice rhizosphere.</title>
        <authorList>
            <person name="Zhao J.J."/>
            <person name="Zhang J."/>
            <person name="Zhang R.J."/>
            <person name="Zhang C.W."/>
            <person name="Yin H.Q."/>
            <person name="Zhang X.X."/>
        </authorList>
    </citation>
    <scope>NUCLEOTIDE SEQUENCE [LARGE SCALE GENOMIC DNA]</scope>
    <source>
        <strain evidence="16 17">ACAM 611</strain>
    </source>
</reference>
<proteinExistence type="inferred from homology"/>
<evidence type="ECO:0000256" key="9">
    <source>
        <dbReference type="ARBA" id="ARBA00023002"/>
    </source>
</evidence>
<dbReference type="OrthoDB" id="3711263at2"/>
<keyword evidence="12 14" id="KW-0143">Chaperone</keyword>
<feature type="topological domain" description="Periplasmic" evidence="14">
    <location>
        <begin position="31"/>
        <end position="48"/>
    </location>
</feature>
<evidence type="ECO:0000256" key="15">
    <source>
        <dbReference type="SAM" id="Phobius"/>
    </source>
</evidence>
<gene>
    <name evidence="14 16" type="primary">dsbB</name>
    <name evidence="16" type="ORF">GPUN_0561</name>
</gene>
<keyword evidence="7 14" id="KW-0249">Electron transport</keyword>
<keyword evidence="9 14" id="KW-0560">Oxidoreductase</keyword>
<accession>H5T8S8</accession>
<evidence type="ECO:0000256" key="10">
    <source>
        <dbReference type="ARBA" id="ARBA00023136"/>
    </source>
</evidence>
<feature type="transmembrane region" description="Helical" evidence="15">
    <location>
        <begin position="148"/>
        <end position="169"/>
    </location>
</feature>
<comment type="caution">
    <text evidence="14">Lacks conserved residue(s) required for the propagation of feature annotation.</text>
</comment>
<evidence type="ECO:0000256" key="3">
    <source>
        <dbReference type="ARBA" id="ARBA00022448"/>
    </source>
</evidence>
<evidence type="ECO:0000256" key="6">
    <source>
        <dbReference type="ARBA" id="ARBA00022692"/>
    </source>
</evidence>
<evidence type="ECO:0000256" key="4">
    <source>
        <dbReference type="ARBA" id="ARBA00022475"/>
    </source>
</evidence>
<dbReference type="GO" id="GO:0006457">
    <property type="term" value="P:protein folding"/>
    <property type="evidence" value="ECO:0007669"/>
    <property type="project" value="InterPro"/>
</dbReference>
<dbReference type="Gene3D" id="1.20.1550.10">
    <property type="entry name" value="DsbB-like"/>
    <property type="match status" value="1"/>
</dbReference>
<dbReference type="Proteomes" id="UP000053586">
    <property type="component" value="Unassembled WGS sequence"/>
</dbReference>
<keyword evidence="17" id="KW-1185">Reference proteome</keyword>
<keyword evidence="4 14" id="KW-1003">Cell membrane</keyword>
<keyword evidence="5" id="KW-0997">Cell inner membrane</keyword>
<comment type="similarity">
    <text evidence="2 14">Belongs to the DsbB family.</text>
</comment>
<dbReference type="InterPro" id="IPR023380">
    <property type="entry name" value="DsbB-like_sf"/>
</dbReference>
<evidence type="ECO:0000313" key="17">
    <source>
        <dbReference type="Proteomes" id="UP000053586"/>
    </source>
</evidence>
<dbReference type="Pfam" id="PF02600">
    <property type="entry name" value="DsbB"/>
    <property type="match status" value="1"/>
</dbReference>
<evidence type="ECO:0000256" key="1">
    <source>
        <dbReference type="ARBA" id="ARBA00004429"/>
    </source>
</evidence>
<feature type="transmembrane region" description="Helical" evidence="15">
    <location>
        <begin position="12"/>
        <end position="32"/>
    </location>
</feature>
<feature type="disulfide bond" description="Redox-active" evidence="14">
    <location>
        <begin position="40"/>
        <end position="43"/>
    </location>
</feature>
<dbReference type="InterPro" id="IPR050183">
    <property type="entry name" value="DsbB"/>
</dbReference>
<keyword evidence="11 14" id="KW-1015">Disulfide bond</keyword>
<keyword evidence="10 14" id="KW-0472">Membrane</keyword>
<dbReference type="GO" id="GO:0015035">
    <property type="term" value="F:protein-disulfide reductase activity"/>
    <property type="evidence" value="ECO:0007669"/>
    <property type="project" value="UniProtKB-UniRule"/>
</dbReference>
<evidence type="ECO:0000256" key="2">
    <source>
        <dbReference type="ARBA" id="ARBA00008823"/>
    </source>
</evidence>
<dbReference type="InterPro" id="IPR022920">
    <property type="entry name" value="Disulphide_bond_form_DsbB"/>
</dbReference>
<dbReference type="eggNOG" id="COG1495">
    <property type="taxonomic scope" value="Bacteria"/>
</dbReference>